<evidence type="ECO:0008006" key="3">
    <source>
        <dbReference type="Google" id="ProtNLM"/>
    </source>
</evidence>
<sequence length="171" mass="18468">MLSAAKLERFAHTLAHCSGRTFRKSSALQRRAVATVARLHTPLRHDRTTMAAAPPPMTPEKAKLILKETITLFSQPENQKRLTDALAEVAQLPPEQQPMGKMAKLMPIVTELAGGKLQEYGLPNVMMGVMQIQAVGQQDPVVMEGVQLLTAATMGNVPDAATLQAFVAKCG</sequence>
<dbReference type="InterPro" id="IPR026317">
    <property type="entry name" value="P_C10"/>
</dbReference>
<dbReference type="Pfam" id="PF14974">
    <property type="entry name" value="P_C10"/>
    <property type="match status" value="1"/>
</dbReference>
<gene>
    <name evidence="1" type="ORF">PECAL_2P31560</name>
</gene>
<organism evidence="1 2">
    <name type="scientific">Pelagomonas calceolata</name>
    <dbReference type="NCBI Taxonomy" id="35677"/>
    <lineage>
        <taxon>Eukaryota</taxon>
        <taxon>Sar</taxon>
        <taxon>Stramenopiles</taxon>
        <taxon>Ochrophyta</taxon>
        <taxon>Pelagophyceae</taxon>
        <taxon>Pelagomonadales</taxon>
        <taxon>Pelagomonadaceae</taxon>
        <taxon>Pelagomonas</taxon>
    </lineage>
</organism>
<proteinExistence type="predicted"/>
<evidence type="ECO:0000313" key="2">
    <source>
        <dbReference type="Proteomes" id="UP000789595"/>
    </source>
</evidence>
<dbReference type="AlphaFoldDB" id="A0A8J2SGY7"/>
<comment type="caution">
    <text evidence="1">The sequence shown here is derived from an EMBL/GenBank/DDBJ whole genome shotgun (WGS) entry which is preliminary data.</text>
</comment>
<protein>
    <recommendedName>
        <fullName evidence="3">Protein C10</fullName>
    </recommendedName>
</protein>
<name>A0A8J2SGY7_9STRA</name>
<accession>A0A8J2SGY7</accession>
<keyword evidence="2" id="KW-1185">Reference proteome</keyword>
<dbReference type="OrthoDB" id="201157at2759"/>
<dbReference type="Proteomes" id="UP000789595">
    <property type="component" value="Unassembled WGS sequence"/>
</dbReference>
<reference evidence="1" key="1">
    <citation type="submission" date="2021-11" db="EMBL/GenBank/DDBJ databases">
        <authorList>
            <consortium name="Genoscope - CEA"/>
            <person name="William W."/>
        </authorList>
    </citation>
    <scope>NUCLEOTIDE SEQUENCE</scope>
</reference>
<evidence type="ECO:0000313" key="1">
    <source>
        <dbReference type="EMBL" id="CAH0370008.1"/>
    </source>
</evidence>
<dbReference type="EMBL" id="CAKKNE010000002">
    <property type="protein sequence ID" value="CAH0370008.1"/>
    <property type="molecule type" value="Genomic_DNA"/>
</dbReference>